<sequence>MVVESDGRWPERNGNQVLLFRLSKLTMNVLVYSGSAKVTPRASLELHLSLRKVLSRAYDVKLANNDLLNHQPWPDHTSLVVFPSLEPDEHDGLAGETRRTLRQWVGRGGRYLGIGTGARFAGTHQLGLIDLTWNLLPSHFSPSSASTSPQSCRGVDFPQQQHTGQSCTSASKLSIGIEKPAFGTSLRIQDEDQPKVWADYYQDTDHQDHIAGVWKAYQSGYVALLGFDLNCDPEKLVEILGLIGLQGLSDPLSETDSSEKSSSTLYLVVSPFSPASAQETYRNIMGRCTNAPEHILEDVQDKFIIMSTGGGDELPQSQAATDNDDQALQLFIWPSHTNYSESAPTPTSFDWNRCFSSLVEPLQSNIGTTILYAETMTSTQTLIEKNTKLADSLPNGTVTIAARQTNGRGRGANNWISSQGSIQFSLLIKTTNGLGSSLVFVQYLSGLAVIEWIDKRFKGKILVKLKWPNDIYGSASTTTTTTTTNIDGKSYRDSFKKMGGILVNCSFGGIGGTQCKLVIGCGLNNHSSPQSKTTISLSELIHAARESKNTPDDHDLIHPSNEEIIAGIVESFGQMWSRFEGLGFQPFLALYLSHWLHSDQIIKYEKTGEDLKIIGIDPSYGLLRTKLIKKSSEDGVNYNRYNSTNQERIMLPPSSPSFSSCNTNGGIRNCRDYQSRVPYVSSRSRVISEGPFTVLIVTPRRSGFSYNQSNFLDQLIAFRYQSL</sequence>
<dbReference type="AlphaFoldDB" id="A0A2S4VU80"/>
<dbReference type="Gene3D" id="3.30.930.10">
    <property type="entry name" value="Bira Bifunctional Protein, Domain 2"/>
    <property type="match status" value="1"/>
</dbReference>
<evidence type="ECO:0000313" key="4">
    <source>
        <dbReference type="Proteomes" id="UP000239156"/>
    </source>
</evidence>
<dbReference type="EMBL" id="PKSL01000027">
    <property type="protein sequence ID" value="POW13040.1"/>
    <property type="molecule type" value="Genomic_DNA"/>
</dbReference>
<proteinExistence type="predicted"/>
<feature type="domain" description="BPL/LPL catalytic" evidence="1">
    <location>
        <begin position="374"/>
        <end position="524"/>
    </location>
</feature>
<dbReference type="InterPro" id="IPR019197">
    <property type="entry name" value="Biotin-prot_ligase_N"/>
</dbReference>
<protein>
    <recommendedName>
        <fullName evidence="5">BPL/LPL catalytic domain-containing protein</fullName>
    </recommendedName>
</protein>
<dbReference type="Proteomes" id="UP000239156">
    <property type="component" value="Unassembled WGS sequence"/>
</dbReference>
<dbReference type="InterPro" id="IPR045864">
    <property type="entry name" value="aa-tRNA-synth_II/BPL/LPL"/>
</dbReference>
<dbReference type="Pfam" id="PF09825">
    <property type="entry name" value="BPL_N"/>
    <property type="match status" value="1"/>
</dbReference>
<dbReference type="VEuPathDB" id="FungiDB:PSHT_01895"/>
<evidence type="ECO:0000313" key="3">
    <source>
        <dbReference type="EMBL" id="POW13040.1"/>
    </source>
</evidence>
<feature type="domain" description="Biotin-protein ligase N-terminal" evidence="2">
    <location>
        <begin position="27"/>
        <end position="123"/>
    </location>
</feature>
<evidence type="ECO:0000259" key="1">
    <source>
        <dbReference type="Pfam" id="PF03099"/>
    </source>
</evidence>
<evidence type="ECO:0000259" key="2">
    <source>
        <dbReference type="Pfam" id="PF09825"/>
    </source>
</evidence>
<keyword evidence="4" id="KW-1185">Reference proteome</keyword>
<dbReference type="InterPro" id="IPR004143">
    <property type="entry name" value="BPL_LPL_catalytic"/>
</dbReference>
<dbReference type="GO" id="GO:0005737">
    <property type="term" value="C:cytoplasm"/>
    <property type="evidence" value="ECO:0007669"/>
    <property type="project" value="TreeGrafter"/>
</dbReference>
<dbReference type="GO" id="GO:0004077">
    <property type="term" value="F:biotin--[biotin carboxyl-carrier protein] ligase activity"/>
    <property type="evidence" value="ECO:0007669"/>
    <property type="project" value="TreeGrafter"/>
</dbReference>
<dbReference type="VEuPathDB" id="FungiDB:PSTT_04036"/>
<dbReference type="PANTHER" id="PTHR12835">
    <property type="entry name" value="BIOTIN PROTEIN LIGASE"/>
    <property type="match status" value="1"/>
</dbReference>
<dbReference type="Pfam" id="PF03099">
    <property type="entry name" value="BPL_LplA_LipB"/>
    <property type="match status" value="1"/>
</dbReference>
<organism evidence="3 4">
    <name type="scientific">Puccinia striiformis</name>
    <dbReference type="NCBI Taxonomy" id="27350"/>
    <lineage>
        <taxon>Eukaryota</taxon>
        <taxon>Fungi</taxon>
        <taxon>Dikarya</taxon>
        <taxon>Basidiomycota</taxon>
        <taxon>Pucciniomycotina</taxon>
        <taxon>Pucciniomycetes</taxon>
        <taxon>Pucciniales</taxon>
        <taxon>Pucciniaceae</taxon>
        <taxon>Puccinia</taxon>
    </lineage>
</organism>
<reference evidence="3" key="1">
    <citation type="submission" date="2017-12" db="EMBL/GenBank/DDBJ databases">
        <title>Gene loss provides genomic basis for host adaptation in cereal stripe rust fungi.</title>
        <authorList>
            <person name="Xia C."/>
        </authorList>
    </citation>
    <scope>NUCLEOTIDE SEQUENCE [LARGE SCALE GENOMIC DNA]</scope>
    <source>
        <strain evidence="3">93-210</strain>
    </source>
</reference>
<accession>A0A2S4VU80</accession>
<dbReference type="PANTHER" id="PTHR12835:SF5">
    <property type="entry name" value="BIOTIN--PROTEIN LIGASE"/>
    <property type="match status" value="1"/>
</dbReference>
<gene>
    <name evidence="3" type="ORF">PSTT_04036</name>
</gene>
<dbReference type="SUPFAM" id="SSF55681">
    <property type="entry name" value="Class II aaRS and biotin synthetases"/>
    <property type="match status" value="1"/>
</dbReference>
<evidence type="ECO:0008006" key="5">
    <source>
        <dbReference type="Google" id="ProtNLM"/>
    </source>
</evidence>
<comment type="caution">
    <text evidence="3">The sequence shown here is derived from an EMBL/GenBank/DDBJ whole genome shotgun (WGS) entry which is preliminary data.</text>
</comment>
<name>A0A2S4VU80_9BASI</name>